<sequence>MKRITFKNKTASKIYEDYIRRIERMTTSLSAEDRNDILMEFNSHIYESLQQPTNEAETDRLLAILQNLGAPEQVLLPMVARRKLNQATKTFNPVHVFKALALNITNGISYLIFSILYLMLFAFIFLIGAKLFDPKRVGMFYKESRFFYFGYNTTATTENPNVNEMLGNWFIPVMLLTVIVLYFAITFGLRLKRQYLK</sequence>
<evidence type="ECO:0008006" key="4">
    <source>
        <dbReference type="Google" id="ProtNLM"/>
    </source>
</evidence>
<name>A0A2S1LNF8_9FLAO</name>
<dbReference type="RefSeq" id="WP_108736867.1">
    <property type="nucleotide sequence ID" value="NZ_CP020919.1"/>
</dbReference>
<feature type="transmembrane region" description="Helical" evidence="1">
    <location>
        <begin position="169"/>
        <end position="189"/>
    </location>
</feature>
<evidence type="ECO:0000256" key="1">
    <source>
        <dbReference type="SAM" id="Phobius"/>
    </source>
</evidence>
<dbReference type="Pfam" id="PF22564">
    <property type="entry name" value="HAAS"/>
    <property type="match status" value="1"/>
</dbReference>
<organism evidence="2 3">
    <name type="scientific">Flavobacterium kingsejongi</name>
    <dbReference type="NCBI Taxonomy" id="1678728"/>
    <lineage>
        <taxon>Bacteria</taxon>
        <taxon>Pseudomonadati</taxon>
        <taxon>Bacteroidota</taxon>
        <taxon>Flavobacteriia</taxon>
        <taxon>Flavobacteriales</taxon>
        <taxon>Flavobacteriaceae</taxon>
        <taxon>Flavobacterium</taxon>
    </lineage>
</organism>
<proteinExistence type="predicted"/>
<dbReference type="Proteomes" id="UP000244677">
    <property type="component" value="Chromosome"/>
</dbReference>
<gene>
    <name evidence="2" type="ORF">FK004_08460</name>
</gene>
<accession>A0A2S1LNF8</accession>
<keyword evidence="1" id="KW-0812">Transmembrane</keyword>
<feature type="transmembrane region" description="Helical" evidence="1">
    <location>
        <begin position="108"/>
        <end position="132"/>
    </location>
</feature>
<dbReference type="OrthoDB" id="1358731at2"/>
<evidence type="ECO:0000313" key="3">
    <source>
        <dbReference type="Proteomes" id="UP000244677"/>
    </source>
</evidence>
<protein>
    <recommendedName>
        <fullName evidence="4">DUF1700 domain-containing protein</fullName>
    </recommendedName>
</protein>
<dbReference type="KEGG" id="fki:FK004_08460"/>
<keyword evidence="1" id="KW-1133">Transmembrane helix</keyword>
<dbReference type="EMBL" id="CP020919">
    <property type="protein sequence ID" value="AWG25264.1"/>
    <property type="molecule type" value="Genomic_DNA"/>
</dbReference>
<reference evidence="2 3" key="1">
    <citation type="submission" date="2017-04" db="EMBL/GenBank/DDBJ databases">
        <title>Complete genome sequence of Flavobacterium kingsejong AJ004.</title>
        <authorList>
            <person name="Lee P.C."/>
        </authorList>
    </citation>
    <scope>NUCLEOTIDE SEQUENCE [LARGE SCALE GENOMIC DNA]</scope>
    <source>
        <strain evidence="2 3">AJ004</strain>
    </source>
</reference>
<keyword evidence="1" id="KW-0472">Membrane</keyword>
<evidence type="ECO:0000313" key="2">
    <source>
        <dbReference type="EMBL" id="AWG25264.1"/>
    </source>
</evidence>
<dbReference type="AlphaFoldDB" id="A0A2S1LNF8"/>
<keyword evidence="3" id="KW-1185">Reference proteome</keyword>